<dbReference type="Gene3D" id="3.40.50.720">
    <property type="entry name" value="NAD(P)-binding Rossmann-like Domain"/>
    <property type="match status" value="1"/>
</dbReference>
<sequence length="352" mass="38615">MTLRVGLIGLGEVAQLMHLPLLADDPRYEIAAVSDLSAELTETIGRRYGAGLRSTDPNRLLEDPDLDAVFLLTPDQFHAPQLEAAIAAGKHVFVEKPACLTEGELRPLLGRPARGVVFVGYMRRYARPFLALRDRMPAAETIRHVRIRDLICEAPFFTAQTRPVLRPRDLPDPSPEARALPERLVRAAIGAEASREEIRAYRVLTGLASHSLSAMRDLLGPPRGIVAACQRAGGESVSVIYDYGHFVCSYEAVITDIPVFDAGIEILTNDSRYALTTDTPYIRNLPTRLTITGQGPNGARSETIGPFYEDPFRVELDAFHAAVTEGAPVRTGLEDSLHDLELIAETARAMRA</sequence>
<keyword evidence="1" id="KW-0560">Oxidoreductase</keyword>
<feature type="domain" description="Gfo/Idh/MocA-like oxidoreductase N-terminal" evidence="2">
    <location>
        <begin position="3"/>
        <end position="106"/>
    </location>
</feature>
<evidence type="ECO:0000256" key="1">
    <source>
        <dbReference type="ARBA" id="ARBA00023002"/>
    </source>
</evidence>
<accession>A0A1G7FR56</accession>
<gene>
    <name evidence="3" type="ORF">SAMN04488567_2530</name>
</gene>
<dbReference type="PANTHER" id="PTHR43818:SF11">
    <property type="entry name" value="BCDNA.GH03377"/>
    <property type="match status" value="1"/>
</dbReference>
<evidence type="ECO:0000259" key="2">
    <source>
        <dbReference type="Pfam" id="PF01408"/>
    </source>
</evidence>
<organism evidence="3 4">
    <name type="scientific">Limimaricola pyoseonensis</name>
    <dbReference type="NCBI Taxonomy" id="521013"/>
    <lineage>
        <taxon>Bacteria</taxon>
        <taxon>Pseudomonadati</taxon>
        <taxon>Pseudomonadota</taxon>
        <taxon>Alphaproteobacteria</taxon>
        <taxon>Rhodobacterales</taxon>
        <taxon>Paracoccaceae</taxon>
        <taxon>Limimaricola</taxon>
    </lineage>
</organism>
<dbReference type="PANTHER" id="PTHR43818">
    <property type="entry name" value="BCDNA.GH03377"/>
    <property type="match status" value="1"/>
</dbReference>
<evidence type="ECO:0000313" key="4">
    <source>
        <dbReference type="Proteomes" id="UP000198922"/>
    </source>
</evidence>
<dbReference type="GO" id="GO:0000166">
    <property type="term" value="F:nucleotide binding"/>
    <property type="evidence" value="ECO:0007669"/>
    <property type="project" value="InterPro"/>
</dbReference>
<dbReference type="SUPFAM" id="SSF51735">
    <property type="entry name" value="NAD(P)-binding Rossmann-fold domains"/>
    <property type="match status" value="1"/>
</dbReference>
<dbReference type="EMBL" id="FNAT01000004">
    <property type="protein sequence ID" value="SDE78302.1"/>
    <property type="molecule type" value="Genomic_DNA"/>
</dbReference>
<dbReference type="InterPro" id="IPR000683">
    <property type="entry name" value="Gfo/Idh/MocA-like_OxRdtase_N"/>
</dbReference>
<dbReference type="Proteomes" id="UP000198922">
    <property type="component" value="Unassembled WGS sequence"/>
</dbReference>
<protein>
    <submittedName>
        <fullName evidence="3">Predicted dehydrogenase</fullName>
    </submittedName>
</protein>
<name>A0A1G7FR56_9RHOB</name>
<dbReference type="GO" id="GO:0016491">
    <property type="term" value="F:oxidoreductase activity"/>
    <property type="evidence" value="ECO:0007669"/>
    <property type="project" value="UniProtKB-KW"/>
</dbReference>
<dbReference type="InterPro" id="IPR036291">
    <property type="entry name" value="NAD(P)-bd_dom_sf"/>
</dbReference>
<dbReference type="RefSeq" id="WP_090112495.1">
    <property type="nucleotide sequence ID" value="NZ_FNAT01000004.1"/>
</dbReference>
<reference evidence="4" key="1">
    <citation type="submission" date="2016-10" db="EMBL/GenBank/DDBJ databases">
        <authorList>
            <person name="Varghese N."/>
            <person name="Submissions S."/>
        </authorList>
    </citation>
    <scope>NUCLEOTIDE SEQUENCE [LARGE SCALE GENOMIC DNA]</scope>
    <source>
        <strain evidence="4">DSM 21424</strain>
    </source>
</reference>
<dbReference type="InterPro" id="IPR050463">
    <property type="entry name" value="Gfo/Idh/MocA_oxidrdct_glycsds"/>
</dbReference>
<dbReference type="OrthoDB" id="9792935at2"/>
<keyword evidence="4" id="KW-1185">Reference proteome</keyword>
<dbReference type="Pfam" id="PF01408">
    <property type="entry name" value="GFO_IDH_MocA"/>
    <property type="match status" value="1"/>
</dbReference>
<evidence type="ECO:0000313" key="3">
    <source>
        <dbReference type="EMBL" id="SDE78302.1"/>
    </source>
</evidence>
<dbReference type="AlphaFoldDB" id="A0A1G7FR56"/>
<dbReference type="STRING" id="521013.SAMN04488567_2530"/>
<proteinExistence type="predicted"/>
<dbReference type="Gene3D" id="3.30.360.10">
    <property type="entry name" value="Dihydrodipicolinate Reductase, domain 2"/>
    <property type="match status" value="1"/>
</dbReference>